<protein>
    <submittedName>
        <fullName evidence="6">Glycosyltransferase family 2 protein</fullName>
    </submittedName>
</protein>
<evidence type="ECO:0000313" key="10">
    <source>
        <dbReference type="Proteomes" id="UP000318940"/>
    </source>
</evidence>
<sequence length="386" mass="44410">MSSKVSGFQDKNGKVLKIMIEWWKEKFRRVVVTQNVESLLVSIVISAYNEEKYLPGLIEDLKNQTYPKENIEILFINAMSTDGTTAIIQQFIKEDTEFNSIRLYNNPKKNQASGFNLGVKHSVGNLILKIDAHSKVTESFVMNNVAIIQQGEFVCGGPRPTIVEGKGKWAETLHLVEENMFGSSIANYRNSSEDRYISSIFHGMYKREVFQKVGLVNEQLGRTEDNDIHYRIREHGYKIRYSPSILSYQYIRPTFKKMLHQKYSNGLWIGLTSHVQFKCLSLFHYVPCLFVLSLVFSLALLPITFVFITLLLGAYFLLLSLLTLLTLLKHKNGFLIVMPFLLFSIHFAYGLGTIVGLIRGFKWKKEYKGTIIYLDKISQINQNMLQ</sequence>
<proteinExistence type="inferred from homology"/>
<dbReference type="Gene3D" id="3.90.550.10">
    <property type="entry name" value="Spore Coat Polysaccharide Biosynthesis Protein SpsA, Chain A"/>
    <property type="match status" value="1"/>
</dbReference>
<dbReference type="PANTHER" id="PTHR43630">
    <property type="entry name" value="POLY-BETA-1,6-N-ACETYL-D-GLUCOSAMINE SYNTHASE"/>
    <property type="match status" value="1"/>
</dbReference>
<organism evidence="6 10">
    <name type="scientific">Streptococcus pneumoniae</name>
    <dbReference type="NCBI Taxonomy" id="1313"/>
    <lineage>
        <taxon>Bacteria</taxon>
        <taxon>Bacillati</taxon>
        <taxon>Bacillota</taxon>
        <taxon>Bacilli</taxon>
        <taxon>Lactobacillales</taxon>
        <taxon>Streptococcaceae</taxon>
        <taxon>Streptococcus</taxon>
    </lineage>
</organism>
<evidence type="ECO:0000313" key="8">
    <source>
        <dbReference type="EMBL" id="TVX69284.1"/>
    </source>
</evidence>
<name>A0A149VP59_STREE</name>
<dbReference type="FunFam" id="3.90.550.10:FF:000233">
    <property type="entry name" value="Glycosyl transferase, group 2 family protein"/>
    <property type="match status" value="1"/>
</dbReference>
<dbReference type="InterPro" id="IPR029044">
    <property type="entry name" value="Nucleotide-diphossugar_trans"/>
</dbReference>
<dbReference type="Pfam" id="PF00535">
    <property type="entry name" value="Glycos_transf_2"/>
    <property type="match status" value="1"/>
</dbReference>
<dbReference type="SUPFAM" id="SSF53448">
    <property type="entry name" value="Nucleotide-diphospho-sugar transferases"/>
    <property type="match status" value="1"/>
</dbReference>
<dbReference type="Proteomes" id="UP000318940">
    <property type="component" value="Unassembled WGS sequence"/>
</dbReference>
<feature type="domain" description="Glycosyltransferase 2-like" evidence="5">
    <location>
        <begin position="42"/>
        <end position="213"/>
    </location>
</feature>
<comment type="similarity">
    <text evidence="1">Belongs to the glycosyltransferase 2 family.</text>
</comment>
<evidence type="ECO:0000256" key="1">
    <source>
        <dbReference type="ARBA" id="ARBA00006739"/>
    </source>
</evidence>
<evidence type="ECO:0000313" key="11">
    <source>
        <dbReference type="Proteomes" id="UP000320896"/>
    </source>
</evidence>
<dbReference type="EMBL" id="VMWH01000061">
    <property type="protein sequence ID" value="TVW84541.1"/>
    <property type="molecule type" value="Genomic_DNA"/>
</dbReference>
<keyword evidence="3 6" id="KW-0808">Transferase</keyword>
<feature type="transmembrane region" description="Helical" evidence="4">
    <location>
        <begin position="282"/>
        <end position="301"/>
    </location>
</feature>
<evidence type="ECO:0000259" key="5">
    <source>
        <dbReference type="Pfam" id="PF00535"/>
    </source>
</evidence>
<dbReference type="InterPro" id="IPR001173">
    <property type="entry name" value="Glyco_trans_2-like"/>
</dbReference>
<reference evidence="9 10" key="1">
    <citation type="submission" date="2019-07" db="EMBL/GenBank/DDBJ databases">
        <authorList>
            <person name="Mohale T."/>
        </authorList>
    </citation>
    <scope>NUCLEOTIDE SEQUENCE [LARGE SCALE GENOMIC DNA]</scope>
    <source>
        <strain evidence="7 11">NTPn 126</strain>
        <strain evidence="6 10">NTPn 189</strain>
        <strain evidence="8 9">NTPn 59</strain>
    </source>
</reference>
<gene>
    <name evidence="8" type="ORF">AZJ28_07545</name>
    <name evidence="7" type="ORF">AZJ70_06100</name>
    <name evidence="6" type="ORF">AZK02_03550</name>
</gene>
<dbReference type="Proteomes" id="UP000320896">
    <property type="component" value="Unassembled WGS sequence"/>
</dbReference>
<keyword evidence="4" id="KW-0472">Membrane</keyword>
<evidence type="ECO:0000256" key="2">
    <source>
        <dbReference type="ARBA" id="ARBA00022676"/>
    </source>
</evidence>
<dbReference type="EMBL" id="VMYC01000125">
    <property type="protein sequence ID" value="TVX69284.1"/>
    <property type="molecule type" value="Genomic_DNA"/>
</dbReference>
<dbReference type="GO" id="GO:0016757">
    <property type="term" value="F:glycosyltransferase activity"/>
    <property type="evidence" value="ECO:0007669"/>
    <property type="project" value="UniProtKB-KW"/>
</dbReference>
<dbReference type="CDD" id="cd02525">
    <property type="entry name" value="Succinoglycan_BP_ExoA"/>
    <property type="match status" value="1"/>
</dbReference>
<dbReference type="Proteomes" id="UP000315060">
    <property type="component" value="Unassembled WGS sequence"/>
</dbReference>
<keyword evidence="4" id="KW-1133">Transmembrane helix</keyword>
<dbReference type="EMBL" id="VMVH01000036">
    <property type="protein sequence ID" value="TVW27732.1"/>
    <property type="molecule type" value="Genomic_DNA"/>
</dbReference>
<evidence type="ECO:0000313" key="7">
    <source>
        <dbReference type="EMBL" id="TVW84541.1"/>
    </source>
</evidence>
<evidence type="ECO:0000313" key="9">
    <source>
        <dbReference type="Proteomes" id="UP000315060"/>
    </source>
</evidence>
<feature type="transmembrane region" description="Helical" evidence="4">
    <location>
        <begin position="334"/>
        <end position="358"/>
    </location>
</feature>
<dbReference type="AlphaFoldDB" id="A0A149VP59"/>
<evidence type="ECO:0000313" key="6">
    <source>
        <dbReference type="EMBL" id="TVW27732.1"/>
    </source>
</evidence>
<evidence type="ECO:0000256" key="3">
    <source>
        <dbReference type="ARBA" id="ARBA00022679"/>
    </source>
</evidence>
<comment type="caution">
    <text evidence="6">The sequence shown here is derived from an EMBL/GenBank/DDBJ whole genome shotgun (WGS) entry which is preliminary data.</text>
</comment>
<feature type="transmembrane region" description="Helical" evidence="4">
    <location>
        <begin position="308"/>
        <end position="328"/>
    </location>
</feature>
<accession>A0A149VP59</accession>
<keyword evidence="4" id="KW-0812">Transmembrane</keyword>
<keyword evidence="2" id="KW-0328">Glycosyltransferase</keyword>
<dbReference type="PANTHER" id="PTHR43630:SF1">
    <property type="entry name" value="POLY-BETA-1,6-N-ACETYL-D-GLUCOSAMINE SYNTHASE"/>
    <property type="match status" value="1"/>
</dbReference>
<dbReference type="RefSeq" id="WP_016398070.1">
    <property type="nucleotide sequence ID" value="NZ_CFAY01000001.1"/>
</dbReference>
<evidence type="ECO:0000256" key="4">
    <source>
        <dbReference type="SAM" id="Phobius"/>
    </source>
</evidence>